<dbReference type="Gene3D" id="3.40.50.720">
    <property type="entry name" value="NAD(P)-binding Rossmann-like Domain"/>
    <property type="match status" value="1"/>
</dbReference>
<gene>
    <name evidence="4" type="ORF">G3574_13630</name>
</gene>
<evidence type="ECO:0000313" key="5">
    <source>
        <dbReference type="Proteomes" id="UP000482155"/>
    </source>
</evidence>
<dbReference type="RefSeq" id="WP_163964031.1">
    <property type="nucleotide sequence ID" value="NZ_JAAIVB010000045.1"/>
</dbReference>
<accession>A0A6B3SS07</accession>
<dbReference type="EMBL" id="JAAIVB010000045">
    <property type="protein sequence ID" value="NEX62125.1"/>
    <property type="molecule type" value="Genomic_DNA"/>
</dbReference>
<dbReference type="InterPro" id="IPR036291">
    <property type="entry name" value="NAD(P)-bd_dom_sf"/>
</dbReference>
<evidence type="ECO:0000313" key="4">
    <source>
        <dbReference type="EMBL" id="NEX62125.1"/>
    </source>
</evidence>
<sequence length="423" mass="46554">MSLSKQDGTPDGKLPGGLTRRGFLRLGTGALATPWIASAHAAGSGEVHFPPIQAPTEKPEKTEQFDPPGERVGFAVVGLGRIAVNEMLPAFARSKHARVTSLVSGDRDKALKIARQYGIPEQAVFDYRDHDRLADHKATQAVYIALPNSMHAEYTVRAAQAGKHVFCEKPMANSVAECQQMIDACAKAQRLLMIAYRSQYEANDRAILKMVRARRLGTLREFISSNCQNQGDPDQWRHKKALAGGGPLPDVGIYCLNAARFLSGEEPVEVIGHTWANPNDPRFREIEEAVHFILRFPSGFTATCTSSYSGHNAKFLRLIGSEAWVELDPAYSYSGIRLRVGRLVDGKDSVQEIALESDDQFVKELDHMAQCVKANRRPHTPGEEGLQDMRVIEAIYQSAREGRPVTLAPPAFSVRGPVPEDSD</sequence>
<dbReference type="SUPFAM" id="SSF51735">
    <property type="entry name" value="NAD(P)-binding Rossmann-fold domains"/>
    <property type="match status" value="1"/>
</dbReference>
<organism evidence="4 5">
    <name type="scientific">Noviherbaspirillum galbum</name>
    <dbReference type="NCBI Taxonomy" id="2709383"/>
    <lineage>
        <taxon>Bacteria</taxon>
        <taxon>Pseudomonadati</taxon>
        <taxon>Pseudomonadota</taxon>
        <taxon>Betaproteobacteria</taxon>
        <taxon>Burkholderiales</taxon>
        <taxon>Oxalobacteraceae</taxon>
        <taxon>Noviherbaspirillum</taxon>
    </lineage>
</organism>
<feature type="region of interest" description="Disordered" evidence="1">
    <location>
        <begin position="46"/>
        <end position="68"/>
    </location>
</feature>
<dbReference type="Proteomes" id="UP000482155">
    <property type="component" value="Unassembled WGS sequence"/>
</dbReference>
<feature type="domain" description="Gfo/Idh/MocA-like oxidoreductase N-terminal" evidence="2">
    <location>
        <begin position="73"/>
        <end position="196"/>
    </location>
</feature>
<dbReference type="GO" id="GO:0000166">
    <property type="term" value="F:nucleotide binding"/>
    <property type="evidence" value="ECO:0007669"/>
    <property type="project" value="InterPro"/>
</dbReference>
<dbReference type="PANTHER" id="PTHR43249">
    <property type="entry name" value="UDP-N-ACETYL-2-AMINO-2-DEOXY-D-GLUCURONATE OXIDASE"/>
    <property type="match status" value="1"/>
</dbReference>
<protein>
    <submittedName>
        <fullName evidence="4">Gfo/Idh/MocA family oxidoreductase</fullName>
    </submittedName>
</protein>
<dbReference type="PANTHER" id="PTHR43249:SF1">
    <property type="entry name" value="D-GLUCOSIDE 3-DEHYDROGENASE"/>
    <property type="match status" value="1"/>
</dbReference>
<dbReference type="InterPro" id="IPR000683">
    <property type="entry name" value="Gfo/Idh/MocA-like_OxRdtase_N"/>
</dbReference>
<evidence type="ECO:0000256" key="1">
    <source>
        <dbReference type="SAM" id="MobiDB-lite"/>
    </source>
</evidence>
<proteinExistence type="predicted"/>
<dbReference type="InterPro" id="IPR008354">
    <property type="entry name" value="Glc-Fru_OxRdtase_bac"/>
</dbReference>
<dbReference type="InterPro" id="IPR006311">
    <property type="entry name" value="TAT_signal"/>
</dbReference>
<dbReference type="InterPro" id="IPR055170">
    <property type="entry name" value="GFO_IDH_MocA-like_dom"/>
</dbReference>
<evidence type="ECO:0000259" key="3">
    <source>
        <dbReference type="Pfam" id="PF22725"/>
    </source>
</evidence>
<dbReference type="PROSITE" id="PS51318">
    <property type="entry name" value="TAT"/>
    <property type="match status" value="1"/>
</dbReference>
<dbReference type="Gene3D" id="3.30.360.10">
    <property type="entry name" value="Dihydrodipicolinate Reductase, domain 2"/>
    <property type="match status" value="1"/>
</dbReference>
<comment type="caution">
    <text evidence="4">The sequence shown here is derived from an EMBL/GenBank/DDBJ whole genome shotgun (WGS) entry which is preliminary data.</text>
</comment>
<feature type="domain" description="GFO/IDH/MocA-like oxidoreductase" evidence="3">
    <location>
        <begin position="206"/>
        <end position="325"/>
    </location>
</feature>
<dbReference type="SUPFAM" id="SSF55347">
    <property type="entry name" value="Glyceraldehyde-3-phosphate dehydrogenase-like, C-terminal domain"/>
    <property type="match status" value="1"/>
</dbReference>
<keyword evidence="5" id="KW-1185">Reference proteome</keyword>
<dbReference type="Pfam" id="PF22725">
    <property type="entry name" value="GFO_IDH_MocA_C3"/>
    <property type="match status" value="1"/>
</dbReference>
<name>A0A6B3SS07_9BURK</name>
<dbReference type="Pfam" id="PF01408">
    <property type="entry name" value="GFO_IDH_MocA"/>
    <property type="match status" value="1"/>
</dbReference>
<evidence type="ECO:0000259" key="2">
    <source>
        <dbReference type="Pfam" id="PF01408"/>
    </source>
</evidence>
<reference evidence="4 5" key="1">
    <citation type="submission" date="2020-02" db="EMBL/GenBank/DDBJ databases">
        <authorList>
            <person name="Kim M.K."/>
        </authorList>
    </citation>
    <scope>NUCLEOTIDE SEQUENCE [LARGE SCALE GENOMIC DNA]</scope>
    <source>
        <strain evidence="4 5">17J57-3</strain>
    </source>
</reference>
<dbReference type="PRINTS" id="PR01775">
    <property type="entry name" value="GLFROXRDTASE"/>
</dbReference>
<dbReference type="InterPro" id="IPR052515">
    <property type="entry name" value="Gfo/Idh/MocA_Oxidoreductase"/>
</dbReference>
<dbReference type="AlphaFoldDB" id="A0A6B3SS07"/>